<protein>
    <recommendedName>
        <fullName evidence="4">Retrotransposon gag domain-containing protein</fullName>
    </recommendedName>
</protein>
<dbReference type="Ensembl" id="ENSOSIT00000004307.1">
    <property type="protein sequence ID" value="ENSOSIP00000004021.1"/>
    <property type="gene ID" value="ENSOSIG00000002708.1"/>
</dbReference>
<evidence type="ECO:0000313" key="3">
    <source>
        <dbReference type="Proteomes" id="UP000694383"/>
    </source>
</evidence>
<dbReference type="AlphaFoldDB" id="A0A8C7WWC8"/>
<feature type="compositionally biased region" description="Polar residues" evidence="1">
    <location>
        <begin position="16"/>
        <end position="26"/>
    </location>
</feature>
<reference evidence="2" key="1">
    <citation type="submission" date="2025-08" db="UniProtKB">
        <authorList>
            <consortium name="Ensembl"/>
        </authorList>
    </citation>
    <scope>IDENTIFICATION</scope>
</reference>
<keyword evidence="3" id="KW-1185">Reference proteome</keyword>
<evidence type="ECO:0008006" key="4">
    <source>
        <dbReference type="Google" id="ProtNLM"/>
    </source>
</evidence>
<evidence type="ECO:0000313" key="2">
    <source>
        <dbReference type="Ensembl" id="ENSOSIP00000004021.1"/>
    </source>
</evidence>
<dbReference type="PANTHER" id="PTHR33198:SF21">
    <property type="entry name" value="RETROTRANSPOSON GAG DOMAIN-CONTAINING PROTEIN"/>
    <property type="match status" value="1"/>
</dbReference>
<evidence type="ECO:0000256" key="1">
    <source>
        <dbReference type="SAM" id="MobiDB-lite"/>
    </source>
</evidence>
<organism evidence="2 3">
    <name type="scientific">Oryzias sinensis</name>
    <name type="common">Chinese medaka</name>
    <dbReference type="NCBI Taxonomy" id="183150"/>
    <lineage>
        <taxon>Eukaryota</taxon>
        <taxon>Metazoa</taxon>
        <taxon>Chordata</taxon>
        <taxon>Craniata</taxon>
        <taxon>Vertebrata</taxon>
        <taxon>Euteleostomi</taxon>
        <taxon>Actinopterygii</taxon>
        <taxon>Neopterygii</taxon>
        <taxon>Teleostei</taxon>
        <taxon>Neoteleostei</taxon>
        <taxon>Acanthomorphata</taxon>
        <taxon>Ovalentaria</taxon>
        <taxon>Atherinomorphae</taxon>
        <taxon>Beloniformes</taxon>
        <taxon>Adrianichthyidae</taxon>
        <taxon>Oryziinae</taxon>
        <taxon>Oryzias</taxon>
    </lineage>
</organism>
<reference evidence="2" key="2">
    <citation type="submission" date="2025-09" db="UniProtKB">
        <authorList>
            <consortium name="Ensembl"/>
        </authorList>
    </citation>
    <scope>IDENTIFICATION</scope>
</reference>
<accession>A0A8C7WWC8</accession>
<sequence>MRKEVSRGKLIDCPPGSQTAPPQHRTQVPAAQGSHPPRRRHPRPIYATATAALKSHFCSGRSRRMRRFEFRQRCQQPGETVAHFVSALRELAKLCDFGTLEDGLIVNQLIEKTSSNQLRERLLLESDSMTLADALVIGKQLESALAEAHRFARAADPPVTSSSPTYNQHCAPDAEFCITKGGANIMGLDLFLALG</sequence>
<feature type="region of interest" description="Disordered" evidence="1">
    <location>
        <begin position="1"/>
        <end position="42"/>
    </location>
</feature>
<proteinExistence type="predicted"/>
<dbReference type="GeneTree" id="ENSGT00990000204584"/>
<dbReference type="Proteomes" id="UP000694383">
    <property type="component" value="Unplaced"/>
</dbReference>
<dbReference type="PANTHER" id="PTHR33198">
    <property type="entry name" value="ANK_REP_REGION DOMAIN-CONTAINING PROTEIN-RELATED"/>
    <property type="match status" value="1"/>
</dbReference>
<feature type="compositionally biased region" description="Basic and acidic residues" evidence="1">
    <location>
        <begin position="1"/>
        <end position="10"/>
    </location>
</feature>
<name>A0A8C7WWC8_9TELE</name>